<feature type="domain" description="HpcH/HpaI aldolase/citrate lyase" evidence="4">
    <location>
        <begin position="1"/>
        <end position="72"/>
    </location>
</feature>
<protein>
    <submittedName>
        <fullName evidence="5">5-keto-4-deoxy-D-glucarate aldolase</fullName>
        <ecNumber evidence="5">4.1.2.20</ecNumber>
    </submittedName>
</protein>
<dbReference type="Gene3D" id="3.20.20.60">
    <property type="entry name" value="Phosphoenolpyruvate-binding domains"/>
    <property type="match status" value="1"/>
</dbReference>
<evidence type="ECO:0000259" key="4">
    <source>
        <dbReference type="Pfam" id="PF03328"/>
    </source>
</evidence>
<evidence type="ECO:0000256" key="1">
    <source>
        <dbReference type="ARBA" id="ARBA00005568"/>
    </source>
</evidence>
<name>A0ABN7IFG9_9BURK</name>
<reference evidence="5 6" key="1">
    <citation type="submission" date="2020-10" db="EMBL/GenBank/DDBJ databases">
        <authorList>
            <person name="Peeters C."/>
        </authorList>
    </citation>
    <scope>NUCLEOTIDE SEQUENCE [LARGE SCALE GENOMIC DNA]</scope>
    <source>
        <strain evidence="5 6">LMG 28140</strain>
    </source>
</reference>
<dbReference type="InterPro" id="IPR005000">
    <property type="entry name" value="Aldolase/citrate-lyase_domain"/>
</dbReference>
<gene>
    <name evidence="5" type="primary">garL_3</name>
    <name evidence="5" type="ORF">LMG28140_06415</name>
</gene>
<evidence type="ECO:0000256" key="3">
    <source>
        <dbReference type="ARBA" id="ARBA00023239"/>
    </source>
</evidence>
<dbReference type="GO" id="GO:0008672">
    <property type="term" value="F:2-dehydro-3-deoxyglucarate aldolase activity"/>
    <property type="evidence" value="ECO:0007669"/>
    <property type="project" value="UniProtKB-EC"/>
</dbReference>
<comment type="similarity">
    <text evidence="1">Belongs to the HpcH/HpaI aldolase family.</text>
</comment>
<keyword evidence="2" id="KW-0479">Metal-binding</keyword>
<comment type="caution">
    <text evidence="5">The sequence shown here is derived from an EMBL/GenBank/DDBJ whole genome shotgun (WGS) entry which is preliminary data.</text>
</comment>
<dbReference type="PANTHER" id="PTHR30502">
    <property type="entry name" value="2-KETO-3-DEOXY-L-RHAMNONATE ALDOLASE"/>
    <property type="match status" value="1"/>
</dbReference>
<dbReference type="Pfam" id="PF03328">
    <property type="entry name" value="HpcH_HpaI"/>
    <property type="match status" value="1"/>
</dbReference>
<dbReference type="EMBL" id="CAJHCP010000021">
    <property type="protein sequence ID" value="CAD6558567.1"/>
    <property type="molecule type" value="Genomic_DNA"/>
</dbReference>
<dbReference type="SUPFAM" id="SSF51621">
    <property type="entry name" value="Phosphoenolpyruvate/pyruvate domain"/>
    <property type="match status" value="1"/>
</dbReference>
<dbReference type="InterPro" id="IPR050251">
    <property type="entry name" value="HpcH-HpaI_aldolase"/>
</dbReference>
<evidence type="ECO:0000313" key="6">
    <source>
        <dbReference type="Proteomes" id="UP000598032"/>
    </source>
</evidence>
<dbReference type="InterPro" id="IPR015813">
    <property type="entry name" value="Pyrv/PenolPyrv_kinase-like_dom"/>
</dbReference>
<dbReference type="EC" id="4.1.2.20" evidence="5"/>
<evidence type="ECO:0000256" key="2">
    <source>
        <dbReference type="ARBA" id="ARBA00022723"/>
    </source>
</evidence>
<accession>A0ABN7IFG9</accession>
<keyword evidence="3 5" id="KW-0456">Lyase</keyword>
<evidence type="ECO:0000313" key="5">
    <source>
        <dbReference type="EMBL" id="CAD6558567.1"/>
    </source>
</evidence>
<dbReference type="InterPro" id="IPR040442">
    <property type="entry name" value="Pyrv_kinase-like_dom_sf"/>
</dbReference>
<dbReference type="Proteomes" id="UP000598032">
    <property type="component" value="Unassembled WGS sequence"/>
</dbReference>
<dbReference type="PANTHER" id="PTHR30502:SF0">
    <property type="entry name" value="PHOSPHOENOLPYRUVATE CARBOXYLASE FAMILY PROTEIN"/>
    <property type="match status" value="1"/>
</dbReference>
<keyword evidence="6" id="KW-1185">Reference proteome</keyword>
<proteinExistence type="inferred from homology"/>
<organism evidence="5 6">
    <name type="scientific">Paraburkholderia metrosideri</name>
    <dbReference type="NCBI Taxonomy" id="580937"/>
    <lineage>
        <taxon>Bacteria</taxon>
        <taxon>Pseudomonadati</taxon>
        <taxon>Pseudomonadota</taxon>
        <taxon>Betaproteobacteria</taxon>
        <taxon>Burkholderiales</taxon>
        <taxon>Burkholderiaceae</taxon>
        <taxon>Paraburkholderia</taxon>
    </lineage>
</organism>
<sequence>MIVQIETFTGVTNAASIANVRGIDAVFIGPFDLVQSLLALPESERPSLDDAIATIRESCDAAGCCLGIFRPDDSNRPK</sequence>